<sequence length="396" mass="42764">MALGAKVQASKLSPAVTEETIRKLFEFIGPLDNLVLIPSPLGSGFEAIIEYRDKDTALTATHLSGTLFGGRPLAVTLMDVTLPATTSATASAARPFANLTMQQQHAQPTVTGVAGVATQQANPMIRMGATISHPQFTGMGMGMMGMGMNMGMGIGNQFQPMYPSPHMTLYNPSILPPQYQQQLRPSNQAVDLDKVDTKTVYVGNLPLTVTSEQLEEVFHDCGKITRVNIAGKATHPTRFAFMDFETVEGAKKALASMDKMIGDRTLRVNLPRHSGPMPFMMQQTQMMQPTSQPQQSPAVDATRTRYKNILIGLINRGGDPSLLKRLEELNAGGPLPDLSDLGISPDVPSQNVEGSPGKTDQSAQPQSAASLLEKLEQQEKALALWIALRVSLRILT</sequence>
<evidence type="ECO:0000259" key="3">
    <source>
        <dbReference type="PROSITE" id="PS50102"/>
    </source>
</evidence>
<name>A0A9P6RMY7_9FUNG</name>
<reference evidence="4" key="1">
    <citation type="journal article" date="2020" name="Fungal Divers.">
        <title>Resolving the Mortierellaceae phylogeny through synthesis of multi-gene phylogenetics and phylogenomics.</title>
        <authorList>
            <person name="Vandepol N."/>
            <person name="Liber J."/>
            <person name="Desiro A."/>
            <person name="Na H."/>
            <person name="Kennedy M."/>
            <person name="Barry K."/>
            <person name="Grigoriev I.V."/>
            <person name="Miller A.N."/>
            <person name="O'Donnell K."/>
            <person name="Stajich J.E."/>
            <person name="Bonito G."/>
        </authorList>
    </citation>
    <scope>NUCLEOTIDE SEQUENCE</scope>
    <source>
        <strain evidence="4">REB-010B</strain>
    </source>
</reference>
<organism evidence="4 5">
    <name type="scientific">Dissophora globulifera</name>
    <dbReference type="NCBI Taxonomy" id="979702"/>
    <lineage>
        <taxon>Eukaryota</taxon>
        <taxon>Fungi</taxon>
        <taxon>Fungi incertae sedis</taxon>
        <taxon>Mucoromycota</taxon>
        <taxon>Mortierellomycotina</taxon>
        <taxon>Mortierellomycetes</taxon>
        <taxon>Mortierellales</taxon>
        <taxon>Mortierellaceae</taxon>
        <taxon>Dissophora</taxon>
    </lineage>
</organism>
<dbReference type="GO" id="GO:0003723">
    <property type="term" value="F:RNA binding"/>
    <property type="evidence" value="ECO:0007669"/>
    <property type="project" value="UniProtKB-UniRule"/>
</dbReference>
<evidence type="ECO:0000256" key="1">
    <source>
        <dbReference type="PROSITE-ProRule" id="PRU00176"/>
    </source>
</evidence>
<dbReference type="SUPFAM" id="SSF54928">
    <property type="entry name" value="RNA-binding domain, RBD"/>
    <property type="match status" value="2"/>
</dbReference>
<feature type="compositionally biased region" description="Polar residues" evidence="2">
    <location>
        <begin position="347"/>
        <end position="368"/>
    </location>
</feature>
<feature type="region of interest" description="Disordered" evidence="2">
    <location>
        <begin position="336"/>
        <end position="368"/>
    </location>
</feature>
<keyword evidence="5" id="KW-1185">Reference proteome</keyword>
<dbReference type="Proteomes" id="UP000738325">
    <property type="component" value="Unassembled WGS sequence"/>
</dbReference>
<dbReference type="Gene3D" id="3.30.70.330">
    <property type="match status" value="2"/>
</dbReference>
<protein>
    <submittedName>
        <fullName evidence="4">Protein srek1IP1</fullName>
    </submittedName>
</protein>
<dbReference type="InterPro" id="IPR012677">
    <property type="entry name" value="Nucleotide-bd_a/b_plait_sf"/>
</dbReference>
<dbReference type="PANTHER" id="PTHR32343:SF22">
    <property type="entry name" value="LD29830P"/>
    <property type="match status" value="1"/>
</dbReference>
<dbReference type="SMART" id="SM00360">
    <property type="entry name" value="RRM"/>
    <property type="match status" value="2"/>
</dbReference>
<dbReference type="PROSITE" id="PS50102">
    <property type="entry name" value="RRM"/>
    <property type="match status" value="2"/>
</dbReference>
<dbReference type="Pfam" id="PF00076">
    <property type="entry name" value="RRM_1"/>
    <property type="match status" value="2"/>
</dbReference>
<dbReference type="InterPro" id="IPR035979">
    <property type="entry name" value="RBD_domain_sf"/>
</dbReference>
<proteinExistence type="predicted"/>
<evidence type="ECO:0000256" key="2">
    <source>
        <dbReference type="SAM" id="MobiDB-lite"/>
    </source>
</evidence>
<accession>A0A9P6RMY7</accession>
<dbReference type="EMBL" id="JAAAIP010000220">
    <property type="protein sequence ID" value="KAG0322126.1"/>
    <property type="molecule type" value="Genomic_DNA"/>
</dbReference>
<dbReference type="OrthoDB" id="4726at2759"/>
<evidence type="ECO:0000313" key="4">
    <source>
        <dbReference type="EMBL" id="KAG0322126.1"/>
    </source>
</evidence>
<dbReference type="PANTHER" id="PTHR32343">
    <property type="entry name" value="SERINE/ARGININE-RICH SPLICING FACTOR"/>
    <property type="match status" value="1"/>
</dbReference>
<comment type="caution">
    <text evidence="4">The sequence shown here is derived from an EMBL/GenBank/DDBJ whole genome shotgun (WGS) entry which is preliminary data.</text>
</comment>
<dbReference type="AlphaFoldDB" id="A0A9P6RMY7"/>
<feature type="domain" description="RRM" evidence="3">
    <location>
        <begin position="198"/>
        <end position="273"/>
    </location>
</feature>
<dbReference type="InterPro" id="IPR000504">
    <property type="entry name" value="RRM_dom"/>
</dbReference>
<keyword evidence="1" id="KW-0694">RNA-binding</keyword>
<feature type="domain" description="RRM" evidence="3">
    <location>
        <begin position="5"/>
        <end position="80"/>
    </location>
</feature>
<evidence type="ECO:0000313" key="5">
    <source>
        <dbReference type="Proteomes" id="UP000738325"/>
    </source>
</evidence>
<dbReference type="CDD" id="cd00590">
    <property type="entry name" value="RRM_SF"/>
    <property type="match status" value="1"/>
</dbReference>
<gene>
    <name evidence="4" type="primary">SREK1</name>
    <name evidence="4" type="ORF">BGZ99_003495</name>
</gene>